<dbReference type="Gene3D" id="3.40.50.2300">
    <property type="match status" value="1"/>
</dbReference>
<evidence type="ECO:0000256" key="2">
    <source>
        <dbReference type="ARBA" id="ARBA00023125"/>
    </source>
</evidence>
<evidence type="ECO:0000256" key="3">
    <source>
        <dbReference type="ARBA" id="ARBA00023163"/>
    </source>
</evidence>
<dbReference type="PROSITE" id="PS00041">
    <property type="entry name" value="HTH_ARAC_FAMILY_1"/>
    <property type="match status" value="1"/>
</dbReference>
<evidence type="ECO:0000313" key="7">
    <source>
        <dbReference type="EMBL" id="MBW7455883.1"/>
    </source>
</evidence>
<evidence type="ECO:0000256" key="1">
    <source>
        <dbReference type="ARBA" id="ARBA00023015"/>
    </source>
</evidence>
<dbReference type="PANTHER" id="PTHR43280:SF2">
    <property type="entry name" value="HTH-TYPE TRANSCRIPTIONAL REGULATOR EXSA"/>
    <property type="match status" value="1"/>
</dbReference>
<dbReference type="InterPro" id="IPR018060">
    <property type="entry name" value="HTH_AraC"/>
</dbReference>
<dbReference type="PROSITE" id="PS01124">
    <property type="entry name" value="HTH_ARAC_FAMILY_2"/>
    <property type="match status" value="1"/>
</dbReference>
<evidence type="ECO:0000313" key="8">
    <source>
        <dbReference type="Proteomes" id="UP001519887"/>
    </source>
</evidence>
<name>A0ABS7C4R0_9BACL</name>
<evidence type="ECO:0000259" key="5">
    <source>
        <dbReference type="PROSITE" id="PS01124"/>
    </source>
</evidence>
<keyword evidence="4" id="KW-0597">Phosphoprotein</keyword>
<dbReference type="InterPro" id="IPR009057">
    <property type="entry name" value="Homeodomain-like_sf"/>
</dbReference>
<accession>A0ABS7C4R0</accession>
<sequence length="535" mass="61397">MLKVLIVDDEPSNIIGLVRYIKWQELGYDDPVSAESGEEALELMGESSFDVLISDVSMPGMNGIELVAKAKTLYPQIQVLMISGYNEFEFVQDAIHVGAQAYVLKPLKLDEVSSRLTALKITLDKMRSVVEQTSDLEKKVSGSLRLVKERFVSDLIAEIPQTEEMLSSWSSLMELPGRIRGLWIMVIGLDYFLSSGKEAKDRVLLGSGFRKTVDVGLSDLEQLYMAQIAPDEIAVLHLNPTPEARVRVERQLQFIQKMMLEQYSSTVTIGCSRMGSQWNEVPLFYKEVKFMMAQARLIEDGQIIRHENRDSTEFKDFRLREEFMPNVVKLMESGDVKAVGDYMNQIFDLLQAQETFSFSYVQAFGMNFLSELVRTLKPTSGSDGELNILMWRRLLDCSSTGQIIELLIEHVDRYMLIDKKEHSNQQHNLIRKVASFIGERVQENWTVKQLAEQFNLNASYLSVLFKKEMGKTISDFVQETRIQLAKELLQDPGIKVYEVTERVGIQTSAYFIYLFKKWVGCTPQEYRDYHYSTRD</sequence>
<keyword evidence="2" id="KW-0238">DNA-binding</keyword>
<evidence type="ECO:0000256" key="4">
    <source>
        <dbReference type="PROSITE-ProRule" id="PRU00169"/>
    </source>
</evidence>
<protein>
    <submittedName>
        <fullName evidence="7">Response regulator</fullName>
    </submittedName>
</protein>
<dbReference type="Proteomes" id="UP001519887">
    <property type="component" value="Unassembled WGS sequence"/>
</dbReference>
<keyword evidence="8" id="KW-1185">Reference proteome</keyword>
<evidence type="ECO:0000259" key="6">
    <source>
        <dbReference type="PROSITE" id="PS50110"/>
    </source>
</evidence>
<proteinExistence type="predicted"/>
<dbReference type="EMBL" id="JAHZIK010000453">
    <property type="protein sequence ID" value="MBW7455883.1"/>
    <property type="molecule type" value="Genomic_DNA"/>
</dbReference>
<keyword evidence="3" id="KW-0804">Transcription</keyword>
<dbReference type="Gene3D" id="1.10.10.60">
    <property type="entry name" value="Homeodomain-like"/>
    <property type="match status" value="2"/>
</dbReference>
<dbReference type="CDD" id="cd17536">
    <property type="entry name" value="REC_YesN-like"/>
    <property type="match status" value="1"/>
</dbReference>
<organism evidence="7 8">
    <name type="scientific">Paenibacillus sepulcri</name>
    <dbReference type="NCBI Taxonomy" id="359917"/>
    <lineage>
        <taxon>Bacteria</taxon>
        <taxon>Bacillati</taxon>
        <taxon>Bacillota</taxon>
        <taxon>Bacilli</taxon>
        <taxon>Bacillales</taxon>
        <taxon>Paenibacillaceae</taxon>
        <taxon>Paenibacillus</taxon>
    </lineage>
</organism>
<dbReference type="InterPro" id="IPR001789">
    <property type="entry name" value="Sig_transdc_resp-reg_receiver"/>
</dbReference>
<dbReference type="SMART" id="SM00448">
    <property type="entry name" value="REC"/>
    <property type="match status" value="1"/>
</dbReference>
<dbReference type="InterPro" id="IPR011006">
    <property type="entry name" value="CheY-like_superfamily"/>
</dbReference>
<reference evidence="7 8" key="1">
    <citation type="submission" date="2021-07" db="EMBL/GenBank/DDBJ databases">
        <title>Paenibacillus radiodurans sp. nov., isolated from the southeastern edge of Tengger Desert.</title>
        <authorList>
            <person name="Zhang G."/>
        </authorList>
    </citation>
    <scope>NUCLEOTIDE SEQUENCE [LARGE SCALE GENOMIC DNA]</scope>
    <source>
        <strain evidence="7 8">CCM 7311</strain>
    </source>
</reference>
<dbReference type="PANTHER" id="PTHR43280">
    <property type="entry name" value="ARAC-FAMILY TRANSCRIPTIONAL REGULATOR"/>
    <property type="match status" value="1"/>
</dbReference>
<keyword evidence="1" id="KW-0805">Transcription regulation</keyword>
<gene>
    <name evidence="7" type="ORF">K0U00_17795</name>
</gene>
<feature type="modified residue" description="4-aspartylphosphate" evidence="4">
    <location>
        <position position="55"/>
    </location>
</feature>
<feature type="domain" description="HTH araC/xylS-type" evidence="5">
    <location>
        <begin position="431"/>
        <end position="529"/>
    </location>
</feature>
<feature type="domain" description="Response regulatory" evidence="6">
    <location>
        <begin position="3"/>
        <end position="120"/>
    </location>
</feature>
<dbReference type="InterPro" id="IPR018062">
    <property type="entry name" value="HTH_AraC-typ_CS"/>
</dbReference>
<dbReference type="Pfam" id="PF12833">
    <property type="entry name" value="HTH_18"/>
    <property type="match status" value="1"/>
</dbReference>
<dbReference type="Pfam" id="PF00072">
    <property type="entry name" value="Response_reg"/>
    <property type="match status" value="1"/>
</dbReference>
<comment type="caution">
    <text evidence="7">The sequence shown here is derived from an EMBL/GenBank/DDBJ whole genome shotgun (WGS) entry which is preliminary data.</text>
</comment>
<dbReference type="SUPFAM" id="SSF46689">
    <property type="entry name" value="Homeodomain-like"/>
    <property type="match status" value="2"/>
</dbReference>
<dbReference type="SMART" id="SM00342">
    <property type="entry name" value="HTH_ARAC"/>
    <property type="match status" value="1"/>
</dbReference>
<dbReference type="PROSITE" id="PS50110">
    <property type="entry name" value="RESPONSE_REGULATORY"/>
    <property type="match status" value="1"/>
</dbReference>
<dbReference type="SUPFAM" id="SSF52172">
    <property type="entry name" value="CheY-like"/>
    <property type="match status" value="1"/>
</dbReference>